<feature type="region of interest" description="Disordered" evidence="1">
    <location>
        <begin position="1013"/>
        <end position="1064"/>
    </location>
</feature>
<feature type="compositionally biased region" description="Pro residues" evidence="1">
    <location>
        <begin position="27"/>
        <end position="36"/>
    </location>
</feature>
<evidence type="ECO:0000256" key="2">
    <source>
        <dbReference type="SAM" id="SignalP"/>
    </source>
</evidence>
<evidence type="ECO:0000259" key="3">
    <source>
        <dbReference type="Pfam" id="PF25275"/>
    </source>
</evidence>
<name>A0A5D0NMQ1_9ACTN</name>
<dbReference type="Pfam" id="PF25275">
    <property type="entry name" value="Golvesin_C"/>
    <property type="match status" value="1"/>
</dbReference>
<feature type="chain" id="PRO_5023073807" description="Golvesin/Xly CBD-like domain-containing protein" evidence="2">
    <location>
        <begin position="26"/>
        <end position="1455"/>
    </location>
</feature>
<dbReference type="STRING" id="1220554.GCA_001552135_08064"/>
<dbReference type="EMBL" id="VSFG01000003">
    <property type="protein sequence ID" value="TYB45695.1"/>
    <property type="molecule type" value="Genomic_DNA"/>
</dbReference>
<feature type="domain" description="Golvesin/Xly CBD-like" evidence="3">
    <location>
        <begin position="914"/>
        <end position="1004"/>
    </location>
</feature>
<accession>A0A5D0NMQ1</accession>
<feature type="compositionally biased region" description="Acidic residues" evidence="1">
    <location>
        <begin position="1027"/>
        <end position="1036"/>
    </location>
</feature>
<feature type="compositionally biased region" description="Polar residues" evidence="1">
    <location>
        <begin position="1044"/>
        <end position="1061"/>
    </location>
</feature>
<feature type="region of interest" description="Disordered" evidence="1">
    <location>
        <begin position="412"/>
        <end position="466"/>
    </location>
</feature>
<keyword evidence="5" id="KW-1185">Reference proteome</keyword>
<comment type="caution">
    <text evidence="4">The sequence shown here is derived from an EMBL/GenBank/DDBJ whole genome shotgun (WGS) entry which is preliminary data.</text>
</comment>
<evidence type="ECO:0000256" key="1">
    <source>
        <dbReference type="SAM" id="MobiDB-lite"/>
    </source>
</evidence>
<evidence type="ECO:0000313" key="4">
    <source>
        <dbReference type="EMBL" id="TYB45695.1"/>
    </source>
</evidence>
<dbReference type="RefSeq" id="WP_148344415.1">
    <property type="nucleotide sequence ID" value="NZ_VSFG01000003.1"/>
</dbReference>
<protein>
    <recommendedName>
        <fullName evidence="3">Golvesin/Xly CBD-like domain-containing protein</fullName>
    </recommendedName>
</protein>
<dbReference type="Proteomes" id="UP000323380">
    <property type="component" value="Unassembled WGS sequence"/>
</dbReference>
<feature type="region of interest" description="Disordered" evidence="1">
    <location>
        <begin position="24"/>
        <end position="74"/>
    </location>
</feature>
<feature type="signal peptide" evidence="2">
    <location>
        <begin position="1"/>
        <end position="25"/>
    </location>
</feature>
<keyword evidence="2" id="KW-0732">Signal</keyword>
<reference evidence="4 5" key="1">
    <citation type="submission" date="2019-08" db="EMBL/GenBank/DDBJ databases">
        <title>Actinomadura sp. nov. CYP1-5 isolated from mountain soil.</title>
        <authorList>
            <person name="Songsumanus A."/>
            <person name="Kuncharoen N."/>
            <person name="Kudo T."/>
            <person name="Yuki M."/>
            <person name="Igarashi Y."/>
            <person name="Tanasupawat S."/>
        </authorList>
    </citation>
    <scope>NUCLEOTIDE SEQUENCE [LARGE SCALE GENOMIC DNA]</scope>
    <source>
        <strain evidence="4 5">JCM 14158</strain>
    </source>
</reference>
<evidence type="ECO:0000313" key="5">
    <source>
        <dbReference type="Proteomes" id="UP000323380"/>
    </source>
</evidence>
<gene>
    <name evidence="4" type="ORF">FXF69_19990</name>
</gene>
<organism evidence="4 5">
    <name type="scientific">Actinomadura chibensis</name>
    <dbReference type="NCBI Taxonomy" id="392828"/>
    <lineage>
        <taxon>Bacteria</taxon>
        <taxon>Bacillati</taxon>
        <taxon>Actinomycetota</taxon>
        <taxon>Actinomycetes</taxon>
        <taxon>Streptosporangiales</taxon>
        <taxon>Thermomonosporaceae</taxon>
        <taxon>Actinomadura</taxon>
    </lineage>
</organism>
<dbReference type="InterPro" id="IPR033803">
    <property type="entry name" value="CBD-like_Golvesin-Xly"/>
</dbReference>
<sequence>MRHRARTATAILAAMATLTTGTAIAAPAPPSAPPSTPSAGARPPNPAAGPTTVSPPQRTALLGPNWDRSSDRAWTTSSDAEGFHFLIADKKSGYTWRTAASLSEPGFDADMWIGNACVTGSGRRAVVAYAPRTFTNKAELMARGAFAAVIDLDTGKVTKLDRQVSLAYFSPGCGLGETAVLTRLGGETKNATQLIKLNAATAKLADPIQLKGEVTSAIPVGDSIVAADSARLVKITDAGKRTPLAFTGGIPFLLKPDAQGGVVYMDRPAASAQAAPPQQPQAQARVMRVAAGAVAHPDARAAKPAALASGPLTGIDLTSSADGKVFVTGGAEPAAGLPGTVVVRGDAPRDAVASTRGEALITRTAWSDGRDPRGLARLSANQRVARINLLSLSTGKSSEFHVLPGQDGLAPTVQGHRLSPALPAPAKTPNGAGGKSRSRSGTVDDARTCSVPRNDPAKQTMQPKPRQVEWAVNMAVSGNLNYHISRPANWKNLGMPAYHPQDPDMFPLHSLAGGGRVPMQVMLGVTAQESNMWQAARFVVPGVTGNPLIGNYYGIKYSPDGQQQDPWAIDWAAADCGYGITQVTDGMRLPGKEKPGEVAKTSKQQQAIALDYTANIAAGVNILIDKWNQTYNAGLRIDNADPQWMETWYFALWAYNSGFYPASDAPKNAGTWGVGFTNNPANPLWKANRPPFLSSADGTKDDYSHAAHPQDWPYQEKVLGWAGHPLQGLESPGTMVVGFRAAWWNTTGSRATVQPPENLFCNSGNDCDPGKIGPNDSNDPGMGACTRADLHCWWHLPTSWKSCVSNVCGHEIWRFDPPANYPEQADGTAYPPNCTVNGLPGDALIVDDVPDDTPIHRPGCAVPKASSGSFSFDYGSESSKIDLHQLGGGYDSHFWFAHGRDTSSNYDRLRVTGTWRLNTELSKPNGRVFVHIPDHGAQVSAATYEVITARGTRRVTIPQDTNGTNHWVELGAFGFKGVKPAVRLTNWLAGGNGEKDVAFDAVAFAPSDFVGSAPVIHLPDPDPNAPEPEDQTENEDPPQAAPSGLNQPPALNTAPTQNCETSKSDPNKRYCFTIKPVTPTTLKGRSVLPHTRLIDDSCGVNQTIFNRFASCEHLNEMTYTVTTDGTTETLGVFVGQWEVLLNKKSTTFQMKFSMVPVLIAPKAESVTFHFNYACSGECKLKSTTGNGLPFTWLFTEKHVASTTYTFEWNKSGSTTPRHDVVTIGASDTHFTSLGSGGEKSSSHTWSTKALGIRCDNEVGGNEGCAFSKFIPTYTINVKKFPAAAAMYWELMNRLSSHPGSAKHGKTPLHRIENPATQQQNRGFVCDGTYMPHPDADRGPLGPRESSSCDEYPFAATLESAGNKQISGIACVQFYATKITGSWELWLDPGYGTPVTWNEPCGRGAIPLNQNTGAGGGVGGLPAKSRLLDGDAYWVETPYFDDQCNVNAPECTIRTS</sequence>
<proteinExistence type="predicted"/>